<keyword evidence="3 6" id="KW-0808">Transferase</keyword>
<dbReference type="GO" id="GO:0000155">
    <property type="term" value="F:phosphorelay sensor kinase activity"/>
    <property type="evidence" value="ECO:0007669"/>
    <property type="project" value="InterPro"/>
</dbReference>
<dbReference type="PRINTS" id="PR00344">
    <property type="entry name" value="BCTRLSENSOR"/>
</dbReference>
<comment type="caution">
    <text evidence="6">The sequence shown here is derived from an EMBL/GenBank/DDBJ whole genome shotgun (WGS) entry which is preliminary data.</text>
</comment>
<dbReference type="EMBL" id="SLUI01000002">
    <property type="protein sequence ID" value="TCL39372.1"/>
    <property type="molecule type" value="Genomic_DNA"/>
</dbReference>
<protein>
    <recommendedName>
        <fullName evidence="2">histidine kinase</fullName>
        <ecNumber evidence="2">2.7.13.3</ecNumber>
    </recommendedName>
</protein>
<gene>
    <name evidence="6" type="ORF">EV210_102287</name>
</gene>
<dbReference type="PROSITE" id="PS50109">
    <property type="entry name" value="HIS_KIN"/>
    <property type="match status" value="1"/>
</dbReference>
<dbReference type="EC" id="2.7.13.3" evidence="2"/>
<dbReference type="InterPro" id="IPR005467">
    <property type="entry name" value="His_kinase_dom"/>
</dbReference>
<proteinExistence type="predicted"/>
<evidence type="ECO:0000256" key="3">
    <source>
        <dbReference type="ARBA" id="ARBA00022777"/>
    </source>
</evidence>
<reference evidence="6 7" key="1">
    <citation type="submission" date="2019-03" db="EMBL/GenBank/DDBJ databases">
        <title>Genomic Encyclopedia of Type Strains, Phase IV (KMG-IV): sequencing the most valuable type-strain genomes for metagenomic binning, comparative biology and taxonomic classification.</title>
        <authorList>
            <person name="Goeker M."/>
        </authorList>
    </citation>
    <scope>NUCLEOTIDE SEQUENCE [LARGE SCALE GENOMIC DNA]</scope>
    <source>
        <strain evidence="6 7">DSM 15969</strain>
    </source>
</reference>
<dbReference type="Proteomes" id="UP000295063">
    <property type="component" value="Unassembled WGS sequence"/>
</dbReference>
<dbReference type="InterPro" id="IPR036890">
    <property type="entry name" value="HATPase_C_sf"/>
</dbReference>
<dbReference type="Pfam" id="PF02518">
    <property type="entry name" value="HATPase_c"/>
    <property type="match status" value="1"/>
</dbReference>
<dbReference type="Gene3D" id="3.30.565.10">
    <property type="entry name" value="Histidine kinase-like ATPase, C-terminal domain"/>
    <property type="match status" value="1"/>
</dbReference>
<dbReference type="InterPro" id="IPR010559">
    <property type="entry name" value="Sig_transdc_His_kin_internal"/>
</dbReference>
<dbReference type="InterPro" id="IPR004358">
    <property type="entry name" value="Sig_transdc_His_kin-like_C"/>
</dbReference>
<accession>A0A4R1QB12</accession>
<keyword evidence="7" id="KW-1185">Reference proteome</keyword>
<dbReference type="InterPro" id="IPR018771">
    <property type="entry name" value="PocR_dom"/>
</dbReference>
<evidence type="ECO:0000256" key="1">
    <source>
        <dbReference type="ARBA" id="ARBA00000085"/>
    </source>
</evidence>
<organism evidence="6 7">
    <name type="scientific">Anaerospora hongkongensis</name>
    <dbReference type="NCBI Taxonomy" id="244830"/>
    <lineage>
        <taxon>Bacteria</taxon>
        <taxon>Bacillati</taxon>
        <taxon>Bacillota</taxon>
        <taxon>Negativicutes</taxon>
        <taxon>Selenomonadales</taxon>
        <taxon>Sporomusaceae</taxon>
        <taxon>Anaerospora</taxon>
    </lineage>
</organism>
<dbReference type="InterPro" id="IPR003594">
    <property type="entry name" value="HATPase_dom"/>
</dbReference>
<comment type="catalytic activity">
    <reaction evidence="1">
        <text>ATP + protein L-histidine = ADP + protein N-phospho-L-histidine.</text>
        <dbReference type="EC" id="2.7.13.3"/>
    </reaction>
</comment>
<dbReference type="AlphaFoldDB" id="A0A4R1QB12"/>
<keyword evidence="4" id="KW-0902">Two-component regulatory system</keyword>
<evidence type="ECO:0000256" key="2">
    <source>
        <dbReference type="ARBA" id="ARBA00012438"/>
    </source>
</evidence>
<dbReference type="SMART" id="SM00387">
    <property type="entry name" value="HATPase_c"/>
    <property type="match status" value="1"/>
</dbReference>
<dbReference type="RefSeq" id="WP_132075796.1">
    <property type="nucleotide sequence ID" value="NZ_DAIMLW010000189.1"/>
</dbReference>
<dbReference type="PANTHER" id="PTHR34220">
    <property type="entry name" value="SENSOR HISTIDINE KINASE YPDA"/>
    <property type="match status" value="1"/>
</dbReference>
<dbReference type="SUPFAM" id="SSF55874">
    <property type="entry name" value="ATPase domain of HSP90 chaperone/DNA topoisomerase II/histidine kinase"/>
    <property type="match status" value="1"/>
</dbReference>
<feature type="domain" description="Histidine kinase" evidence="5">
    <location>
        <begin position="209"/>
        <end position="405"/>
    </location>
</feature>
<dbReference type="GO" id="GO:0016020">
    <property type="term" value="C:membrane"/>
    <property type="evidence" value="ECO:0007669"/>
    <property type="project" value="InterPro"/>
</dbReference>
<sequence length="407" mass="45526">MQFYTKFSLGEIVNAQVLQEIQDKFSEATGLAAVIVDPDGKPITKPSNFTKFCTFVRSHPEGFARCMACDDRGGRKAVELHRPFVYHCHGGLTDLAAPIIVQNEYLGAFLAGQVVLPQEDFDAKQEMFRRLAPYAMDEITLSELFDIIEVVPENKLKAAADLIYIMSNYIVEMGIANIAQKQLMAEMKEKADLESMLRASELKALQSQVNPHFLFNTLNTIARLALLEGASQTQEIVYSLSDLLRNNLRDIEELRTVEDEIKYINDYLTIQKARFGERIQAIIDIDPQLLEVSIPALSLQPLVENAIIHGIEPKKDGGCIRISGKAEGERVTIIVSDTGVGVSPERVRSMLRAEKRTVTQGHSTGIGVMNVHKRIQHYFGSQYGLNIDSKLGEGTNVYMYLPLCYHS</sequence>
<evidence type="ECO:0000313" key="7">
    <source>
        <dbReference type="Proteomes" id="UP000295063"/>
    </source>
</evidence>
<name>A0A4R1QB12_9FIRM</name>
<dbReference type="Pfam" id="PF06580">
    <property type="entry name" value="His_kinase"/>
    <property type="match status" value="1"/>
</dbReference>
<evidence type="ECO:0000313" key="6">
    <source>
        <dbReference type="EMBL" id="TCL39372.1"/>
    </source>
</evidence>
<evidence type="ECO:0000256" key="4">
    <source>
        <dbReference type="ARBA" id="ARBA00023012"/>
    </source>
</evidence>
<keyword evidence="3 6" id="KW-0418">Kinase</keyword>
<dbReference type="Pfam" id="PF10114">
    <property type="entry name" value="PocR"/>
    <property type="match status" value="1"/>
</dbReference>
<dbReference type="InterPro" id="IPR050640">
    <property type="entry name" value="Bact_2-comp_sensor_kinase"/>
</dbReference>
<dbReference type="PANTHER" id="PTHR34220:SF7">
    <property type="entry name" value="SENSOR HISTIDINE KINASE YPDA"/>
    <property type="match status" value="1"/>
</dbReference>
<dbReference type="OrthoDB" id="9809348at2"/>
<evidence type="ECO:0000259" key="5">
    <source>
        <dbReference type="PROSITE" id="PS50109"/>
    </source>
</evidence>